<dbReference type="AlphaFoldDB" id="A0ABD5RB83"/>
<reference evidence="1 2" key="1">
    <citation type="journal article" date="2019" name="Int. J. Syst. Evol. Microbiol.">
        <title>The Global Catalogue of Microorganisms (GCM) 10K type strain sequencing project: providing services to taxonomists for standard genome sequencing and annotation.</title>
        <authorList>
            <consortium name="The Broad Institute Genomics Platform"/>
            <consortium name="The Broad Institute Genome Sequencing Center for Infectious Disease"/>
            <person name="Wu L."/>
            <person name="Ma J."/>
        </authorList>
    </citation>
    <scope>NUCLEOTIDE SEQUENCE [LARGE SCALE GENOMIC DNA]</scope>
    <source>
        <strain evidence="1 2">CGMCC 1.12237</strain>
    </source>
</reference>
<dbReference type="EMBL" id="JBHSKX010000002">
    <property type="protein sequence ID" value="MFC5367192.1"/>
    <property type="molecule type" value="Genomic_DNA"/>
</dbReference>
<organism evidence="1 2">
    <name type="scientific">Salinirubrum litoreum</name>
    <dbReference type="NCBI Taxonomy" id="1126234"/>
    <lineage>
        <taxon>Archaea</taxon>
        <taxon>Methanobacteriati</taxon>
        <taxon>Methanobacteriota</taxon>
        <taxon>Stenosarchaea group</taxon>
        <taxon>Halobacteria</taxon>
        <taxon>Halobacteriales</taxon>
        <taxon>Haloferacaceae</taxon>
        <taxon>Salinirubrum</taxon>
    </lineage>
</organism>
<evidence type="ECO:0000313" key="1">
    <source>
        <dbReference type="EMBL" id="MFC5367192.1"/>
    </source>
</evidence>
<sequence>MPRIFRKTHHAAFDRNLFTIDSEYRVQVDPAFETQSDLLQRTLVDRDGDRLADLRGRVDEDRLAEHNASVAWVTS</sequence>
<dbReference type="RefSeq" id="WP_227229457.1">
    <property type="nucleotide sequence ID" value="NZ_JAJCVJ010000002.1"/>
</dbReference>
<gene>
    <name evidence="1" type="ORF">ACFPJ5_09575</name>
</gene>
<keyword evidence="2" id="KW-1185">Reference proteome</keyword>
<protein>
    <submittedName>
        <fullName evidence="1">Uncharacterized protein</fullName>
    </submittedName>
</protein>
<accession>A0ABD5RB83</accession>
<comment type="caution">
    <text evidence="1">The sequence shown here is derived from an EMBL/GenBank/DDBJ whole genome shotgun (WGS) entry which is preliminary data.</text>
</comment>
<dbReference type="Proteomes" id="UP001596201">
    <property type="component" value="Unassembled WGS sequence"/>
</dbReference>
<evidence type="ECO:0000313" key="2">
    <source>
        <dbReference type="Proteomes" id="UP001596201"/>
    </source>
</evidence>
<name>A0ABD5RB83_9EURY</name>
<proteinExistence type="predicted"/>